<accession>A0AAU9JLS0</accession>
<evidence type="ECO:0000256" key="1">
    <source>
        <dbReference type="SAM" id="MobiDB-lite"/>
    </source>
</evidence>
<organism evidence="3 4">
    <name type="scientific">Blepharisma stoltei</name>
    <dbReference type="NCBI Taxonomy" id="1481888"/>
    <lineage>
        <taxon>Eukaryota</taxon>
        <taxon>Sar</taxon>
        <taxon>Alveolata</taxon>
        <taxon>Ciliophora</taxon>
        <taxon>Postciliodesmatophora</taxon>
        <taxon>Heterotrichea</taxon>
        <taxon>Heterotrichida</taxon>
        <taxon>Blepharismidae</taxon>
        <taxon>Blepharisma</taxon>
    </lineage>
</organism>
<dbReference type="EMBL" id="CAJZBQ010000029">
    <property type="protein sequence ID" value="CAG9321792.1"/>
    <property type="molecule type" value="Genomic_DNA"/>
</dbReference>
<protein>
    <recommendedName>
        <fullName evidence="2">U4/U6.U5 small nuclear ribonucleoprotein 27kDa protein domain-containing protein</fullName>
    </recommendedName>
</protein>
<dbReference type="AlphaFoldDB" id="A0AAU9JLS0"/>
<feature type="region of interest" description="Disordered" evidence="1">
    <location>
        <begin position="1"/>
        <end position="44"/>
    </location>
</feature>
<sequence length="102" mass="12008">MPIKIMGRKSKKRRSRSRSPARLKVEKTENDKESGSTENNSEDEMISKIMGFHSFTSSKNQDHTESAVEYCSRHSKSKRKYRTFLNNRRKPREGLNKLIEEM</sequence>
<reference evidence="3" key="1">
    <citation type="submission" date="2021-09" db="EMBL/GenBank/DDBJ databases">
        <authorList>
            <consortium name="AG Swart"/>
            <person name="Singh M."/>
            <person name="Singh A."/>
            <person name="Seah K."/>
            <person name="Emmerich C."/>
        </authorList>
    </citation>
    <scope>NUCLEOTIDE SEQUENCE</scope>
    <source>
        <strain evidence="3">ATCC30299</strain>
    </source>
</reference>
<proteinExistence type="predicted"/>
<dbReference type="GO" id="GO:0008380">
    <property type="term" value="P:RNA splicing"/>
    <property type="evidence" value="ECO:0007669"/>
    <property type="project" value="InterPro"/>
</dbReference>
<dbReference type="Pfam" id="PF08648">
    <property type="entry name" value="SNRNP27"/>
    <property type="match status" value="1"/>
</dbReference>
<gene>
    <name evidence="3" type="ORF">BSTOLATCC_MIC29701</name>
</gene>
<feature type="compositionally biased region" description="Basic residues" evidence="1">
    <location>
        <begin position="1"/>
        <end position="21"/>
    </location>
</feature>
<feature type="domain" description="U4/U6.U5 small nuclear ribonucleoprotein 27kDa protein" evidence="2">
    <location>
        <begin position="42"/>
        <end position="88"/>
    </location>
</feature>
<evidence type="ECO:0000259" key="2">
    <source>
        <dbReference type="Pfam" id="PF08648"/>
    </source>
</evidence>
<keyword evidence="4" id="KW-1185">Reference proteome</keyword>
<evidence type="ECO:0000313" key="3">
    <source>
        <dbReference type="EMBL" id="CAG9321792.1"/>
    </source>
</evidence>
<evidence type="ECO:0000313" key="4">
    <source>
        <dbReference type="Proteomes" id="UP001162131"/>
    </source>
</evidence>
<dbReference type="Proteomes" id="UP001162131">
    <property type="component" value="Unassembled WGS sequence"/>
</dbReference>
<feature type="compositionally biased region" description="Basic and acidic residues" evidence="1">
    <location>
        <begin position="23"/>
        <end position="35"/>
    </location>
</feature>
<dbReference type="InterPro" id="IPR013957">
    <property type="entry name" value="SNRNP27"/>
</dbReference>
<comment type="caution">
    <text evidence="3">The sequence shown here is derived from an EMBL/GenBank/DDBJ whole genome shotgun (WGS) entry which is preliminary data.</text>
</comment>
<name>A0AAU9JLS0_9CILI</name>